<dbReference type="AlphaFoldDB" id="W7B2D9"/>
<protein>
    <submittedName>
        <fullName evidence="1">Uncharacterized protein</fullName>
    </submittedName>
</protein>
<reference evidence="1 2" key="1">
    <citation type="submission" date="2013-02" db="EMBL/GenBank/DDBJ databases">
        <title>The Genome Sequence of Plasmodium vinckei petteri CR.</title>
        <authorList>
            <consortium name="The Broad Institute Genome Sequencing Platform"/>
            <consortium name="The Broad Institute Genome Sequencing Center for Infectious Disease"/>
            <person name="Neafsey D."/>
            <person name="Cheeseman I."/>
            <person name="Volkman S."/>
            <person name="Adams J."/>
            <person name="Walker B."/>
            <person name="Young S.K."/>
            <person name="Zeng Q."/>
            <person name="Gargeya S."/>
            <person name="Fitzgerald M."/>
            <person name="Haas B."/>
            <person name="Abouelleil A."/>
            <person name="Alvarado L."/>
            <person name="Arachchi H.M."/>
            <person name="Berlin A.M."/>
            <person name="Chapman S.B."/>
            <person name="Dewar J."/>
            <person name="Goldberg J."/>
            <person name="Griggs A."/>
            <person name="Gujja S."/>
            <person name="Hansen M."/>
            <person name="Howarth C."/>
            <person name="Imamovic A."/>
            <person name="Larimer J."/>
            <person name="McCowan C."/>
            <person name="Murphy C."/>
            <person name="Neiman D."/>
            <person name="Pearson M."/>
            <person name="Priest M."/>
            <person name="Roberts A."/>
            <person name="Saif S."/>
            <person name="Shea T."/>
            <person name="Sisk P."/>
            <person name="Sykes S."/>
            <person name="Wortman J."/>
            <person name="Nusbaum C."/>
            <person name="Birren B."/>
        </authorList>
    </citation>
    <scope>NUCLEOTIDE SEQUENCE [LARGE SCALE GENOMIC DNA]</scope>
    <source>
        <strain evidence="1 2">CR</strain>
    </source>
</reference>
<sequence>MLHICGNSPYIRFITTSDREINNICIQIKLKINQTFVINLKTFFTYLIKFIEKTFIIMYKECAEIYPICG</sequence>
<dbReference type="EMBL" id="KI965399">
    <property type="protein sequence ID" value="EUD71951.1"/>
    <property type="molecule type" value="Genomic_DNA"/>
</dbReference>
<gene>
    <name evidence="1" type="ORF">YYG_02652</name>
</gene>
<accession>W7B2D9</accession>
<evidence type="ECO:0000313" key="2">
    <source>
        <dbReference type="Proteomes" id="UP000030659"/>
    </source>
</evidence>
<proteinExistence type="predicted"/>
<dbReference type="Proteomes" id="UP000030659">
    <property type="component" value="Unassembled WGS sequence"/>
</dbReference>
<name>W7B2D9_PLAVN</name>
<evidence type="ECO:0000313" key="1">
    <source>
        <dbReference type="EMBL" id="EUD71951.1"/>
    </source>
</evidence>
<organism evidence="1 2">
    <name type="scientific">Plasmodium vinckei petteri</name>
    <dbReference type="NCBI Taxonomy" id="138298"/>
    <lineage>
        <taxon>Eukaryota</taxon>
        <taxon>Sar</taxon>
        <taxon>Alveolata</taxon>
        <taxon>Apicomplexa</taxon>
        <taxon>Aconoidasida</taxon>
        <taxon>Haemosporida</taxon>
        <taxon>Plasmodiidae</taxon>
        <taxon>Plasmodium</taxon>
        <taxon>Plasmodium (Vinckeia)</taxon>
    </lineage>
</organism>